<evidence type="ECO:0000313" key="2">
    <source>
        <dbReference type="EMBL" id="ADB16478.1"/>
    </source>
</evidence>
<dbReference type="GO" id="GO:0032259">
    <property type="term" value="P:methylation"/>
    <property type="evidence" value="ECO:0007669"/>
    <property type="project" value="UniProtKB-KW"/>
</dbReference>
<gene>
    <name evidence="2" type="ordered locus">Psta_1803</name>
</gene>
<dbReference type="Proteomes" id="UP000001887">
    <property type="component" value="Chromosome"/>
</dbReference>
<dbReference type="PROSITE" id="PS50005">
    <property type="entry name" value="TPR"/>
    <property type="match status" value="2"/>
</dbReference>
<dbReference type="AlphaFoldDB" id="D2QZ23"/>
<evidence type="ECO:0000256" key="1">
    <source>
        <dbReference type="PROSITE-ProRule" id="PRU00339"/>
    </source>
</evidence>
<dbReference type="InterPro" id="IPR029063">
    <property type="entry name" value="SAM-dependent_MTases_sf"/>
</dbReference>
<dbReference type="eggNOG" id="COG4976">
    <property type="taxonomic scope" value="Bacteria"/>
</dbReference>
<accession>D2QZ23</accession>
<feature type="repeat" description="TPR" evidence="1">
    <location>
        <begin position="89"/>
        <end position="122"/>
    </location>
</feature>
<proteinExistence type="predicted"/>
<feature type="repeat" description="TPR" evidence="1">
    <location>
        <begin position="55"/>
        <end position="88"/>
    </location>
</feature>
<dbReference type="Gene3D" id="1.25.40.10">
    <property type="entry name" value="Tetratricopeptide repeat domain"/>
    <property type="match status" value="1"/>
</dbReference>
<dbReference type="Pfam" id="PF13489">
    <property type="entry name" value="Methyltransf_23"/>
    <property type="match status" value="1"/>
</dbReference>
<dbReference type="GO" id="GO:0008168">
    <property type="term" value="F:methyltransferase activity"/>
    <property type="evidence" value="ECO:0007669"/>
    <property type="project" value="UniProtKB-KW"/>
</dbReference>
<dbReference type="SUPFAM" id="SSF48452">
    <property type="entry name" value="TPR-like"/>
    <property type="match status" value="1"/>
</dbReference>
<dbReference type="InterPro" id="IPR019734">
    <property type="entry name" value="TPR_rpt"/>
</dbReference>
<reference evidence="2 3" key="1">
    <citation type="journal article" date="2009" name="Stand. Genomic Sci.">
        <title>Complete genome sequence of Pirellula staleyi type strain (ATCC 27377).</title>
        <authorList>
            <person name="Clum A."/>
            <person name="Tindall B.J."/>
            <person name="Sikorski J."/>
            <person name="Ivanova N."/>
            <person name="Mavrommatis K."/>
            <person name="Lucas S."/>
            <person name="Glavina del Rio T."/>
            <person name="Nolan M."/>
            <person name="Chen F."/>
            <person name="Tice H."/>
            <person name="Pitluck S."/>
            <person name="Cheng J.F."/>
            <person name="Chertkov O."/>
            <person name="Brettin T."/>
            <person name="Han C."/>
            <person name="Detter J.C."/>
            <person name="Kuske C."/>
            <person name="Bruce D."/>
            <person name="Goodwin L."/>
            <person name="Ovchinikova G."/>
            <person name="Pati A."/>
            <person name="Mikhailova N."/>
            <person name="Chen A."/>
            <person name="Palaniappan K."/>
            <person name="Land M."/>
            <person name="Hauser L."/>
            <person name="Chang Y.J."/>
            <person name="Jeffries C.D."/>
            <person name="Chain P."/>
            <person name="Rohde M."/>
            <person name="Goker M."/>
            <person name="Bristow J."/>
            <person name="Eisen J.A."/>
            <person name="Markowitz V."/>
            <person name="Hugenholtz P."/>
            <person name="Kyrpides N.C."/>
            <person name="Klenk H.P."/>
            <person name="Lapidus A."/>
        </authorList>
    </citation>
    <scope>NUCLEOTIDE SEQUENCE [LARGE SCALE GENOMIC DNA]</scope>
    <source>
        <strain evidence="3">ATCC 27377 / DSM 6068 / ICPB 4128</strain>
    </source>
</reference>
<keyword evidence="1" id="KW-0802">TPR repeat</keyword>
<dbReference type="eggNOG" id="COG0457">
    <property type="taxonomic scope" value="Bacteria"/>
</dbReference>
<dbReference type="SUPFAM" id="SSF53335">
    <property type="entry name" value="S-adenosyl-L-methionine-dependent methyltransferases"/>
    <property type="match status" value="1"/>
</dbReference>
<protein>
    <submittedName>
        <fullName evidence="2">Methyltransferase type 12</fullName>
    </submittedName>
</protein>
<evidence type="ECO:0000313" key="3">
    <source>
        <dbReference type="Proteomes" id="UP000001887"/>
    </source>
</evidence>
<dbReference type="Pfam" id="PF14559">
    <property type="entry name" value="TPR_19"/>
    <property type="match status" value="1"/>
</dbReference>
<keyword evidence="2" id="KW-0808">Transferase</keyword>
<dbReference type="OrthoDB" id="233050at2"/>
<organism evidence="2 3">
    <name type="scientific">Pirellula staleyi (strain ATCC 27377 / DSM 6068 / ICPB 4128)</name>
    <name type="common">Pirella staleyi</name>
    <dbReference type="NCBI Taxonomy" id="530564"/>
    <lineage>
        <taxon>Bacteria</taxon>
        <taxon>Pseudomonadati</taxon>
        <taxon>Planctomycetota</taxon>
        <taxon>Planctomycetia</taxon>
        <taxon>Pirellulales</taxon>
        <taxon>Pirellulaceae</taxon>
        <taxon>Pirellula</taxon>
    </lineage>
</organism>
<dbReference type="EMBL" id="CP001848">
    <property type="protein sequence ID" value="ADB16478.1"/>
    <property type="molecule type" value="Genomic_DNA"/>
</dbReference>
<dbReference type="PANTHER" id="PTHR12558:SF13">
    <property type="entry name" value="CELL DIVISION CYCLE PROTEIN 27 HOMOLOG"/>
    <property type="match status" value="1"/>
</dbReference>
<name>D2QZ23_PIRSD</name>
<dbReference type="CDD" id="cd02440">
    <property type="entry name" value="AdoMet_MTases"/>
    <property type="match status" value="1"/>
</dbReference>
<dbReference type="Pfam" id="PF13428">
    <property type="entry name" value="TPR_14"/>
    <property type="match status" value="1"/>
</dbReference>
<dbReference type="InterPro" id="IPR011990">
    <property type="entry name" value="TPR-like_helical_dom_sf"/>
</dbReference>
<dbReference type="SMART" id="SM00028">
    <property type="entry name" value="TPR"/>
    <property type="match status" value="5"/>
</dbReference>
<dbReference type="PANTHER" id="PTHR12558">
    <property type="entry name" value="CELL DIVISION CYCLE 16,23,27"/>
    <property type="match status" value="1"/>
</dbReference>
<dbReference type="KEGG" id="psl:Psta_1803"/>
<sequence>MNEPSARETSESVSEESLAAARRLFDEGMELADRGDLQAAATCLTKAADLAPGKLPILFNLANLRTELGDHQAAAAAYHEAFKLDPSDFDVTLGLGKALAQIGQTRDALMVLERASTLDPTSFEAASELARVLDSIDKFRLSIPWHQKALAIDPSNAPQQWAYARALATSGKLDDAAVALRRMIELEPSCSGAYEFLGQIYAATDQKHLLEGLGQEWLAACPTDPTAQHLAASWSTDHQPRRASDAFVQEVFDKFAAEFDATLEKLEYRAPQLVAAAAQMLLAPGTSKFARVLDAGCGTGLCGPLARPFSEYLVGVDLSRGMIDKAKERFVYDELQVAELTSFIEKSETPYDLILSADTLVYFGDLSEVAAAMFAKLEKHGAIVVTLESATAAENCETYLLRAHGRYCHERGYVEQVLTAAGFTEISFSEVVLRKQGAEQVAGYLVVARKQP</sequence>
<dbReference type="STRING" id="530564.Psta_1803"/>
<dbReference type="HOGENOM" id="CLU_034833_1_0_0"/>
<keyword evidence="3" id="KW-1185">Reference proteome</keyword>
<keyword evidence="2" id="KW-0489">Methyltransferase</keyword>
<dbReference type="Gene3D" id="3.40.50.150">
    <property type="entry name" value="Vaccinia Virus protein VP39"/>
    <property type="match status" value="1"/>
</dbReference>